<dbReference type="EMBL" id="JACBAZ010000003">
    <property type="protein sequence ID" value="NWK55865.1"/>
    <property type="molecule type" value="Genomic_DNA"/>
</dbReference>
<feature type="chain" id="PRO_5033064550" evidence="1">
    <location>
        <begin position="21"/>
        <end position="250"/>
    </location>
</feature>
<keyword evidence="1" id="KW-0732">Signal</keyword>
<proteinExistence type="predicted"/>
<dbReference type="Proteomes" id="UP000557872">
    <property type="component" value="Unassembled WGS sequence"/>
</dbReference>
<keyword evidence="4" id="KW-1185">Reference proteome</keyword>
<organism evidence="3 4">
    <name type="scientific">Oceaniferula marina</name>
    <dbReference type="NCBI Taxonomy" id="2748318"/>
    <lineage>
        <taxon>Bacteria</taxon>
        <taxon>Pseudomonadati</taxon>
        <taxon>Verrucomicrobiota</taxon>
        <taxon>Verrucomicrobiia</taxon>
        <taxon>Verrucomicrobiales</taxon>
        <taxon>Verrucomicrobiaceae</taxon>
        <taxon>Oceaniferula</taxon>
    </lineage>
</organism>
<dbReference type="AlphaFoldDB" id="A0A851GL18"/>
<evidence type="ECO:0000313" key="4">
    <source>
        <dbReference type="Proteomes" id="UP000557872"/>
    </source>
</evidence>
<protein>
    <submittedName>
        <fullName evidence="3">PEP-CTERM sorting domain-containing protein</fullName>
    </submittedName>
</protein>
<accession>A0A851GL18</accession>
<evidence type="ECO:0000313" key="3">
    <source>
        <dbReference type="EMBL" id="NWK55865.1"/>
    </source>
</evidence>
<dbReference type="Pfam" id="PF07589">
    <property type="entry name" value="PEP-CTERM"/>
    <property type="match status" value="1"/>
</dbReference>
<evidence type="ECO:0000259" key="2">
    <source>
        <dbReference type="Pfam" id="PF07589"/>
    </source>
</evidence>
<comment type="caution">
    <text evidence="3">The sequence shown here is derived from an EMBL/GenBank/DDBJ whole genome shotgun (WGS) entry which is preliminary data.</text>
</comment>
<dbReference type="NCBIfam" id="TIGR02595">
    <property type="entry name" value="PEP_CTERM"/>
    <property type="match status" value="1"/>
</dbReference>
<sequence length="250" mass="26258">MKNLTLGTAAALALASGLHASTTYIETFTNDSGTANQNLAHVGWKGYYGNNSGTPSVADTYTNNADFGINSGNDYFQAKQGWHSSGKHIETFIYTDEPGSIALQDITVLSVDIRRDFAGGSGANATARLALEIGGVWYVTDENRYSPRSSGDEATFTTLSIDPSSSLAAANWFTLADPSASLGLGAVPGTAFSGAETVTQYGVWFTDDSNGAGGTQWTKVDNFTVTSVPEPSSAVLLGIGGLSLVMRRRR</sequence>
<reference evidence="3 4" key="1">
    <citation type="submission" date="2020-07" db="EMBL/GenBank/DDBJ databases">
        <title>Roseicoccus Jingziensis gen. nov., sp. nov., isolated from coastal seawater.</title>
        <authorList>
            <person name="Feng X."/>
        </authorList>
    </citation>
    <scope>NUCLEOTIDE SEQUENCE [LARGE SCALE GENOMIC DNA]</scope>
    <source>
        <strain evidence="3 4">N1E253</strain>
    </source>
</reference>
<feature type="signal peptide" evidence="1">
    <location>
        <begin position="1"/>
        <end position="20"/>
    </location>
</feature>
<gene>
    <name evidence="3" type="ORF">HW115_09600</name>
</gene>
<dbReference type="InterPro" id="IPR013424">
    <property type="entry name" value="Ice-binding_C"/>
</dbReference>
<dbReference type="RefSeq" id="WP_178932402.1">
    <property type="nucleotide sequence ID" value="NZ_JACBAZ010000003.1"/>
</dbReference>
<feature type="domain" description="Ice-binding protein C-terminal" evidence="2">
    <location>
        <begin position="227"/>
        <end position="249"/>
    </location>
</feature>
<name>A0A851GL18_9BACT</name>
<evidence type="ECO:0000256" key="1">
    <source>
        <dbReference type="SAM" id="SignalP"/>
    </source>
</evidence>